<proteinExistence type="predicted"/>
<dbReference type="PANTHER" id="PTHR42774">
    <property type="entry name" value="PHOSPHOTRANSFERASE SYSTEM TRANSPORT PROTEIN"/>
    <property type="match status" value="1"/>
</dbReference>
<sequence>MSNYKQDVIFIGSSCCDIIFTGLPSMPKLGEEIWAKQLEVTVGGMMNSAAAASRLGLNVGLAAEIGDDLWGDIIVSKMKEEGIDLRYVHRYDEPYPQITVVLNNREDRAFVSYADDRHLSRHLRHLHQVVSSSEARLYHFPPGRNMRN</sequence>
<dbReference type="EMBL" id="BOVJ01000014">
    <property type="protein sequence ID" value="GIQ61905.1"/>
    <property type="molecule type" value="Genomic_DNA"/>
</dbReference>
<name>A0ABQ4N163_9BACL</name>
<feature type="domain" description="Carbohydrate kinase PfkB" evidence="1">
    <location>
        <begin position="6"/>
        <end position="116"/>
    </location>
</feature>
<dbReference type="InterPro" id="IPR029056">
    <property type="entry name" value="Ribokinase-like"/>
</dbReference>
<protein>
    <recommendedName>
        <fullName evidence="1">Carbohydrate kinase PfkB domain-containing protein</fullName>
    </recommendedName>
</protein>
<keyword evidence="3" id="KW-1185">Reference proteome</keyword>
<dbReference type="Pfam" id="PF00294">
    <property type="entry name" value="PfkB"/>
    <property type="match status" value="1"/>
</dbReference>
<dbReference type="SUPFAM" id="SSF53613">
    <property type="entry name" value="Ribokinase-like"/>
    <property type="match status" value="1"/>
</dbReference>
<dbReference type="InterPro" id="IPR052562">
    <property type="entry name" value="Ketohexokinase-related"/>
</dbReference>
<evidence type="ECO:0000313" key="3">
    <source>
        <dbReference type="Proteomes" id="UP000680304"/>
    </source>
</evidence>
<comment type="caution">
    <text evidence="2">The sequence shown here is derived from an EMBL/GenBank/DDBJ whole genome shotgun (WGS) entry which is preliminary data.</text>
</comment>
<evidence type="ECO:0000259" key="1">
    <source>
        <dbReference type="Pfam" id="PF00294"/>
    </source>
</evidence>
<dbReference type="InterPro" id="IPR011611">
    <property type="entry name" value="PfkB_dom"/>
</dbReference>
<dbReference type="Gene3D" id="3.40.1190.20">
    <property type="match status" value="1"/>
</dbReference>
<dbReference type="PANTHER" id="PTHR42774:SF3">
    <property type="entry name" value="KETOHEXOKINASE"/>
    <property type="match status" value="1"/>
</dbReference>
<dbReference type="Proteomes" id="UP000680304">
    <property type="component" value="Unassembled WGS sequence"/>
</dbReference>
<evidence type="ECO:0000313" key="2">
    <source>
        <dbReference type="EMBL" id="GIQ61905.1"/>
    </source>
</evidence>
<organism evidence="2 3">
    <name type="scientific">Paenibacillus cisolokensis</name>
    <dbReference type="NCBI Taxonomy" id="1658519"/>
    <lineage>
        <taxon>Bacteria</taxon>
        <taxon>Bacillati</taxon>
        <taxon>Bacillota</taxon>
        <taxon>Bacilli</taxon>
        <taxon>Bacillales</taxon>
        <taxon>Paenibacillaceae</taxon>
        <taxon>Paenibacillus</taxon>
    </lineage>
</organism>
<reference evidence="2 3" key="1">
    <citation type="submission" date="2021-04" db="EMBL/GenBank/DDBJ databases">
        <title>Draft genome sequence of Paenibacillus cisolokensis, LC2-13A.</title>
        <authorList>
            <person name="Uke A."/>
            <person name="Chhe C."/>
            <person name="Baramee S."/>
            <person name="Kosugi A."/>
        </authorList>
    </citation>
    <scope>NUCLEOTIDE SEQUENCE [LARGE SCALE GENOMIC DNA]</scope>
    <source>
        <strain evidence="2 3">LC2-13A</strain>
    </source>
</reference>
<accession>A0ABQ4N163</accession>
<gene>
    <name evidence="2" type="ORF">PACILC2_04730</name>
</gene>
<dbReference type="RefSeq" id="WP_213527152.1">
    <property type="nucleotide sequence ID" value="NZ_BOVJ01000014.1"/>
</dbReference>